<dbReference type="AlphaFoldDB" id="A0A1B9AU04"/>
<accession>A0A1B9AU04</accession>
<reference evidence="3" key="1">
    <citation type="submission" date="2016-05" db="EMBL/GenBank/DDBJ databases">
        <authorList>
            <person name="Liu B."/>
            <person name="Wang J."/>
            <person name="Zhu Y."/>
            <person name="Liu G."/>
            <person name="Chen Q."/>
            <person name="Chen Z."/>
            <person name="Lan J."/>
            <person name="Che J."/>
            <person name="Ge C."/>
            <person name="Shi H."/>
            <person name="Pan Z."/>
            <person name="Liu X."/>
        </authorList>
    </citation>
    <scope>NUCLEOTIDE SEQUENCE [LARGE SCALE GENOMIC DNA]</scope>
    <source>
        <strain evidence="3">FJAT-27215</strain>
    </source>
</reference>
<name>A0A1B9AU04_9BACI</name>
<keyword evidence="3" id="KW-1185">Reference proteome</keyword>
<dbReference type="RefSeq" id="WP_065410702.1">
    <property type="nucleotide sequence ID" value="NZ_MAYT01000023.1"/>
</dbReference>
<dbReference type="Proteomes" id="UP000092578">
    <property type="component" value="Unassembled WGS sequence"/>
</dbReference>
<feature type="region of interest" description="Disordered" evidence="1">
    <location>
        <begin position="1"/>
        <end position="30"/>
    </location>
</feature>
<evidence type="ECO:0000313" key="3">
    <source>
        <dbReference type="Proteomes" id="UP000092578"/>
    </source>
</evidence>
<evidence type="ECO:0000256" key="1">
    <source>
        <dbReference type="SAM" id="MobiDB-lite"/>
    </source>
</evidence>
<protein>
    <submittedName>
        <fullName evidence="2">Uncharacterized protein</fullName>
    </submittedName>
</protein>
<gene>
    <name evidence="2" type="ORF">A8F95_08350</name>
</gene>
<proteinExistence type="predicted"/>
<organism evidence="2 3">
    <name type="scientific">Pseudobacillus wudalianchiensis</name>
    <dbReference type="NCBI Taxonomy" id="1743143"/>
    <lineage>
        <taxon>Bacteria</taxon>
        <taxon>Bacillati</taxon>
        <taxon>Bacillota</taxon>
        <taxon>Bacilli</taxon>
        <taxon>Bacillales</taxon>
        <taxon>Bacillaceae</taxon>
        <taxon>Pseudobacillus</taxon>
    </lineage>
</organism>
<dbReference type="EMBL" id="MAYT01000023">
    <property type="protein sequence ID" value="OCA87254.1"/>
    <property type="molecule type" value="Genomic_DNA"/>
</dbReference>
<sequence>MFLGPRRPMAPYSPGPRRRPGRGPQQPPKAGLLSLLQDQEGKMDLAKVTATAKQLSSIYGHVSPLISMFTKRS</sequence>
<comment type="caution">
    <text evidence="2">The sequence shown here is derived from an EMBL/GenBank/DDBJ whole genome shotgun (WGS) entry which is preliminary data.</text>
</comment>
<evidence type="ECO:0000313" key="2">
    <source>
        <dbReference type="EMBL" id="OCA87254.1"/>
    </source>
</evidence>